<keyword evidence="1" id="KW-0539">Nucleus</keyword>
<evidence type="ECO:0000256" key="1">
    <source>
        <dbReference type="ARBA" id="ARBA00023242"/>
    </source>
</evidence>
<dbReference type="PANTHER" id="PTHR31668">
    <property type="entry name" value="GLUCOSE TRANSPORT TRANSCRIPTION REGULATOR RGT1-RELATED-RELATED"/>
    <property type="match status" value="1"/>
</dbReference>
<dbReference type="EMBL" id="CAJSTJ010000121">
    <property type="protein sequence ID" value="CAG7557817.1"/>
    <property type="molecule type" value="Genomic_DNA"/>
</dbReference>
<name>A0A8J2IJZ3_FUSEQ</name>
<feature type="domain" description="Zn(2)-C6 fungal-type" evidence="3">
    <location>
        <begin position="19"/>
        <end position="51"/>
    </location>
</feature>
<dbReference type="PROSITE" id="PS50048">
    <property type="entry name" value="ZN2_CY6_FUNGAL_2"/>
    <property type="match status" value="1"/>
</dbReference>
<evidence type="ECO:0000313" key="5">
    <source>
        <dbReference type="Proteomes" id="UP000693738"/>
    </source>
</evidence>
<dbReference type="GO" id="GO:0008270">
    <property type="term" value="F:zinc ion binding"/>
    <property type="evidence" value="ECO:0007669"/>
    <property type="project" value="InterPro"/>
</dbReference>
<protein>
    <recommendedName>
        <fullName evidence="3">Zn(2)-C6 fungal-type domain-containing protein</fullName>
    </recommendedName>
</protein>
<organism evidence="4 5">
    <name type="scientific">Fusarium equiseti</name>
    <name type="common">Fusarium scirpi</name>
    <dbReference type="NCBI Taxonomy" id="61235"/>
    <lineage>
        <taxon>Eukaryota</taxon>
        <taxon>Fungi</taxon>
        <taxon>Dikarya</taxon>
        <taxon>Ascomycota</taxon>
        <taxon>Pezizomycotina</taxon>
        <taxon>Sordariomycetes</taxon>
        <taxon>Hypocreomycetidae</taxon>
        <taxon>Hypocreales</taxon>
        <taxon>Nectriaceae</taxon>
        <taxon>Fusarium</taxon>
        <taxon>Fusarium incarnatum-equiseti species complex</taxon>
    </lineage>
</organism>
<dbReference type="Pfam" id="PF00172">
    <property type="entry name" value="Zn_clus"/>
    <property type="match status" value="1"/>
</dbReference>
<dbReference type="AlphaFoldDB" id="A0A8J2IJZ3"/>
<feature type="region of interest" description="Disordered" evidence="2">
    <location>
        <begin position="52"/>
        <end position="105"/>
    </location>
</feature>
<dbReference type="InterPro" id="IPR050797">
    <property type="entry name" value="Carb_Metab_Trans_Reg"/>
</dbReference>
<dbReference type="CDD" id="cd00067">
    <property type="entry name" value="GAL4"/>
    <property type="match status" value="1"/>
</dbReference>
<dbReference type="CDD" id="cd12148">
    <property type="entry name" value="fungal_TF_MHR"/>
    <property type="match status" value="1"/>
</dbReference>
<feature type="compositionally biased region" description="Basic residues" evidence="2">
    <location>
        <begin position="53"/>
        <end position="66"/>
    </location>
</feature>
<accession>A0A8J2IJZ3</accession>
<reference evidence="4" key="1">
    <citation type="submission" date="2021-05" db="EMBL/GenBank/DDBJ databases">
        <authorList>
            <person name="Khan N."/>
        </authorList>
    </citation>
    <scope>NUCLEOTIDE SEQUENCE</scope>
</reference>
<evidence type="ECO:0000259" key="3">
    <source>
        <dbReference type="PROSITE" id="PS50048"/>
    </source>
</evidence>
<dbReference type="GO" id="GO:0000981">
    <property type="term" value="F:DNA-binding transcription factor activity, RNA polymerase II-specific"/>
    <property type="evidence" value="ECO:0007669"/>
    <property type="project" value="InterPro"/>
</dbReference>
<evidence type="ECO:0000313" key="4">
    <source>
        <dbReference type="EMBL" id="CAG7557817.1"/>
    </source>
</evidence>
<gene>
    <name evidence="4" type="ORF">FEQUK3_LOCUS3540</name>
</gene>
<feature type="compositionally biased region" description="Low complexity" evidence="2">
    <location>
        <begin position="93"/>
        <end position="105"/>
    </location>
</feature>
<proteinExistence type="predicted"/>
<dbReference type="PROSITE" id="PS00463">
    <property type="entry name" value="ZN2_CY6_FUNGAL_1"/>
    <property type="match status" value="1"/>
</dbReference>
<dbReference type="Proteomes" id="UP000693738">
    <property type="component" value="Unassembled WGS sequence"/>
</dbReference>
<sequence length="479" mass="53190">MAETGRSPPTGQKPRNQTACDVCRARKIRCTYEPNQQRCRGCEFLDAECTHDRPRRKRGPPNKHAQRVQQPLAGSPAISSPANIAISPETHHSSTSPQSVPTPTASTGNWLSLFAPETIISRLYGDWFNEIHPLAPIHLRRQFLRRLQQGEANTNADFCGLVISLCAATKATLPRRDYGHATFGRDCYSIDRCIAMYHIGTAMSATTPSGLSSMRAYQALSEAAAGTRYLVYYRLQEYDEAQQQLLRRLMWLLFASACADIFGRLPISLLSPDRMDTFPKPLPLSDNQMDPSAVESAWHGDDTSYIPGLNSLSDLFLIWQDMQHAPKGTNPQITILRYLGKVQKVLDDLPPELRWRGGLSRPATVTEGHDSQIANLFVTSLNIRSNILQKFGPTEDTPKEHGKIIDDLLEILYHLPSTVFHANGSSLVPKIRDIGAAYLEHGGVGDDAKINIARLLWKLEDLDCWQGIGVLGAPGSMQL</sequence>
<dbReference type="InterPro" id="IPR001138">
    <property type="entry name" value="Zn2Cys6_DnaBD"/>
</dbReference>
<dbReference type="SMART" id="SM00066">
    <property type="entry name" value="GAL4"/>
    <property type="match status" value="1"/>
</dbReference>
<evidence type="ECO:0000256" key="2">
    <source>
        <dbReference type="SAM" id="MobiDB-lite"/>
    </source>
</evidence>
<comment type="caution">
    <text evidence="4">The sequence shown here is derived from an EMBL/GenBank/DDBJ whole genome shotgun (WGS) entry which is preliminary data.</text>
</comment>